<keyword evidence="3" id="KW-1185">Reference proteome</keyword>
<accession>A0A1Y0I635</accession>
<dbReference type="EMBL" id="CP021425">
    <property type="protein sequence ID" value="ARU54904.1"/>
    <property type="molecule type" value="Genomic_DNA"/>
</dbReference>
<gene>
    <name evidence="2" type="ORF">OLMES_0812</name>
</gene>
<dbReference type="PROSITE" id="PS51112">
    <property type="entry name" value="AMMECR1"/>
    <property type="match status" value="1"/>
</dbReference>
<dbReference type="InterPro" id="IPR036071">
    <property type="entry name" value="AMMECR1_dom_sf"/>
</dbReference>
<feature type="domain" description="AMMECR1" evidence="1">
    <location>
        <begin position="4"/>
        <end position="196"/>
    </location>
</feature>
<evidence type="ECO:0000259" key="1">
    <source>
        <dbReference type="PROSITE" id="PS51112"/>
    </source>
</evidence>
<dbReference type="Gene3D" id="3.30.1490.150">
    <property type="entry name" value="Hypothetical protein ph0010, domain 2"/>
    <property type="match status" value="1"/>
</dbReference>
<dbReference type="NCBIfam" id="TIGR00296">
    <property type="entry name" value="TIGR00296 family protein"/>
    <property type="match status" value="1"/>
</dbReference>
<dbReference type="Proteomes" id="UP000196027">
    <property type="component" value="Chromosome"/>
</dbReference>
<dbReference type="SUPFAM" id="SSF143447">
    <property type="entry name" value="AMMECR1-like"/>
    <property type="match status" value="1"/>
</dbReference>
<organism evidence="2 3">
    <name type="scientific">Oleiphilus messinensis</name>
    <dbReference type="NCBI Taxonomy" id="141451"/>
    <lineage>
        <taxon>Bacteria</taxon>
        <taxon>Pseudomonadati</taxon>
        <taxon>Pseudomonadota</taxon>
        <taxon>Gammaproteobacteria</taxon>
        <taxon>Oceanospirillales</taxon>
        <taxon>Oleiphilaceae</taxon>
        <taxon>Oleiphilus</taxon>
    </lineage>
</organism>
<reference evidence="2 3" key="1">
    <citation type="submission" date="2017-05" db="EMBL/GenBank/DDBJ databases">
        <title>Genomic insights into alkan degradation activity of Oleiphilus messinensis.</title>
        <authorList>
            <person name="Kozyavkin S.A."/>
            <person name="Slesarev A.I."/>
            <person name="Golyshin P.N."/>
            <person name="Korzhenkov A."/>
            <person name="Golyshina O.N."/>
            <person name="Toshchakov S.V."/>
        </authorList>
    </citation>
    <scope>NUCLEOTIDE SEQUENCE [LARGE SCALE GENOMIC DNA]</scope>
    <source>
        <strain evidence="2 3">ME102</strain>
    </source>
</reference>
<dbReference type="InterPro" id="IPR027623">
    <property type="entry name" value="AmmeMemoSam_A"/>
</dbReference>
<dbReference type="NCBIfam" id="TIGR04335">
    <property type="entry name" value="AmmeMemoSam_A"/>
    <property type="match status" value="1"/>
</dbReference>
<dbReference type="Pfam" id="PF01871">
    <property type="entry name" value="AMMECR1"/>
    <property type="match status" value="1"/>
</dbReference>
<dbReference type="PANTHER" id="PTHR13016">
    <property type="entry name" value="AMMECR1 HOMOLOG"/>
    <property type="match status" value="1"/>
</dbReference>
<evidence type="ECO:0000313" key="2">
    <source>
        <dbReference type="EMBL" id="ARU54904.1"/>
    </source>
</evidence>
<name>A0A1Y0I635_9GAMM</name>
<dbReference type="InterPro" id="IPR023473">
    <property type="entry name" value="AMMECR1"/>
</dbReference>
<dbReference type="InterPro" id="IPR002733">
    <property type="entry name" value="AMMECR1_domain"/>
</dbReference>
<dbReference type="AlphaFoldDB" id="A0A1Y0I635"/>
<proteinExistence type="predicted"/>
<dbReference type="PANTHER" id="PTHR13016:SF0">
    <property type="entry name" value="AMME SYNDROME CANDIDATE GENE 1 PROTEIN"/>
    <property type="match status" value="1"/>
</dbReference>
<dbReference type="Gene3D" id="3.30.700.20">
    <property type="entry name" value="Hypothetical protein ph0010, domain 1"/>
    <property type="match status" value="1"/>
</dbReference>
<evidence type="ECO:0000313" key="3">
    <source>
        <dbReference type="Proteomes" id="UP000196027"/>
    </source>
</evidence>
<dbReference type="InterPro" id="IPR027485">
    <property type="entry name" value="AMMECR1_N"/>
</dbReference>
<sequence length="196" mass="22169">MVLMELDKLIDTDRRTIYELAQQSLWVCVHERRRLSVNIGEFSKALQLMGASFVTLNKGKNLRGCIGTLEARKPLIQDVADHAYAAACQDPRFPPVTENELQDILVSVSVLSPPEDLVVESLAMLKQKLESDKPGLILRYGPHGATYLPSVWEQVEDSSDFIGSLMQKAGLPSDFWSDQILWQTYRVNYIQAQDFK</sequence>
<protein>
    <submittedName>
        <fullName evidence="2">AmmeMemoRadiSam system protein A</fullName>
    </submittedName>
</protein>
<dbReference type="KEGG" id="ome:OLMES_0812"/>